<evidence type="ECO:0000256" key="3">
    <source>
        <dbReference type="ARBA" id="ARBA00022840"/>
    </source>
</evidence>
<dbReference type="PANTHER" id="PTHR48012">
    <property type="entry name" value="STERILE20-LIKE KINASE, ISOFORM B-RELATED"/>
    <property type="match status" value="1"/>
</dbReference>
<dbReference type="SUPFAM" id="SSF56112">
    <property type="entry name" value="Protein kinase-like (PK-like)"/>
    <property type="match status" value="1"/>
</dbReference>
<organism evidence="6 7">
    <name type="scientific">Paramecium tetraurelia</name>
    <dbReference type="NCBI Taxonomy" id="5888"/>
    <lineage>
        <taxon>Eukaryota</taxon>
        <taxon>Sar</taxon>
        <taxon>Alveolata</taxon>
        <taxon>Ciliophora</taxon>
        <taxon>Intramacronucleata</taxon>
        <taxon>Oligohymenophorea</taxon>
        <taxon>Peniculida</taxon>
        <taxon>Parameciidae</taxon>
        <taxon>Paramecium</taxon>
    </lineage>
</organism>
<evidence type="ECO:0000259" key="5">
    <source>
        <dbReference type="PROSITE" id="PS50011"/>
    </source>
</evidence>
<dbReference type="InterPro" id="IPR017441">
    <property type="entry name" value="Protein_kinase_ATP_BS"/>
</dbReference>
<evidence type="ECO:0000256" key="4">
    <source>
        <dbReference type="PROSITE-ProRule" id="PRU10141"/>
    </source>
</evidence>
<feature type="binding site" evidence="4">
    <location>
        <position position="42"/>
    </location>
    <ligand>
        <name>ATP</name>
        <dbReference type="ChEBI" id="CHEBI:30616"/>
    </ligand>
</feature>
<proteinExistence type="predicted"/>
<gene>
    <name evidence="6" type="ORF">GSPATT00035116001</name>
</gene>
<dbReference type="InterPro" id="IPR011009">
    <property type="entry name" value="Kinase-like_dom_sf"/>
</dbReference>
<dbReference type="Proteomes" id="UP000000600">
    <property type="component" value="Unassembled WGS sequence"/>
</dbReference>
<dbReference type="KEGG" id="ptm:GSPATT00035116001"/>
<dbReference type="HOGENOM" id="CLU_2727669_0_0_1"/>
<reference evidence="6 7" key="1">
    <citation type="journal article" date="2006" name="Nature">
        <title>Global trends of whole-genome duplications revealed by the ciliate Paramecium tetraurelia.</title>
        <authorList>
            <consortium name="Genoscope"/>
            <person name="Aury J.-M."/>
            <person name="Jaillon O."/>
            <person name="Duret L."/>
            <person name="Noel B."/>
            <person name="Jubin C."/>
            <person name="Porcel B.M."/>
            <person name="Segurens B."/>
            <person name="Daubin V."/>
            <person name="Anthouard V."/>
            <person name="Aiach N."/>
            <person name="Arnaiz O."/>
            <person name="Billaut A."/>
            <person name="Beisson J."/>
            <person name="Blanc I."/>
            <person name="Bouhouche K."/>
            <person name="Camara F."/>
            <person name="Duharcourt S."/>
            <person name="Guigo R."/>
            <person name="Gogendeau D."/>
            <person name="Katinka M."/>
            <person name="Keller A.-M."/>
            <person name="Kissmehl R."/>
            <person name="Klotz C."/>
            <person name="Koll F."/>
            <person name="Le Moue A."/>
            <person name="Lepere C."/>
            <person name="Malinsky S."/>
            <person name="Nowacki M."/>
            <person name="Nowak J.K."/>
            <person name="Plattner H."/>
            <person name="Poulain J."/>
            <person name="Ruiz F."/>
            <person name="Serrano V."/>
            <person name="Zagulski M."/>
            <person name="Dessen P."/>
            <person name="Betermier M."/>
            <person name="Weissenbach J."/>
            <person name="Scarpelli C."/>
            <person name="Schachter V."/>
            <person name="Sperling L."/>
            <person name="Meyer E."/>
            <person name="Cohen J."/>
            <person name="Wincker P."/>
        </authorList>
    </citation>
    <scope>NUCLEOTIDE SEQUENCE [LARGE SCALE GENOMIC DNA]</scope>
    <source>
        <strain evidence="6 7">Stock d4-2</strain>
    </source>
</reference>
<protein>
    <recommendedName>
        <fullName evidence="1">non-specific serine/threonine protein kinase</fullName>
        <ecNumber evidence="1">2.7.11.1</ecNumber>
    </recommendedName>
</protein>
<name>A0C4B9_PARTE</name>
<accession>A0C4B9</accession>
<dbReference type="PROSITE" id="PS50011">
    <property type="entry name" value="PROTEIN_KINASE_DOM"/>
    <property type="match status" value="1"/>
</dbReference>
<dbReference type="EC" id="2.7.11.1" evidence="1"/>
<dbReference type="Pfam" id="PF00069">
    <property type="entry name" value="Pkinase"/>
    <property type="match status" value="1"/>
</dbReference>
<dbReference type="InterPro" id="IPR000719">
    <property type="entry name" value="Prot_kinase_dom"/>
</dbReference>
<keyword evidence="3 4" id="KW-0067">ATP-binding</keyword>
<evidence type="ECO:0000313" key="7">
    <source>
        <dbReference type="Proteomes" id="UP000000600"/>
    </source>
</evidence>
<dbReference type="InParanoid" id="A0C4B9"/>
<dbReference type="PROSITE" id="PS00107">
    <property type="entry name" value="PROTEIN_KINASE_ATP"/>
    <property type="match status" value="1"/>
</dbReference>
<dbReference type="RefSeq" id="XP_001433033.1">
    <property type="nucleotide sequence ID" value="XM_001432996.1"/>
</dbReference>
<dbReference type="InterPro" id="IPR050629">
    <property type="entry name" value="STE20/SPS1-PAK"/>
</dbReference>
<feature type="domain" description="Protein kinase" evidence="5">
    <location>
        <begin position="13"/>
        <end position="72"/>
    </location>
</feature>
<keyword evidence="2 4" id="KW-0547">Nucleotide-binding</keyword>
<keyword evidence="7" id="KW-1185">Reference proteome</keyword>
<dbReference type="AlphaFoldDB" id="A0C4B9"/>
<dbReference type="GeneID" id="5018818"/>
<dbReference type="GO" id="GO:0004674">
    <property type="term" value="F:protein serine/threonine kinase activity"/>
    <property type="evidence" value="ECO:0007669"/>
    <property type="project" value="UniProtKB-EC"/>
</dbReference>
<dbReference type="EMBL" id="CT868040">
    <property type="protein sequence ID" value="CAK65636.1"/>
    <property type="molecule type" value="Genomic_DNA"/>
</dbReference>
<dbReference type="GO" id="GO:0005524">
    <property type="term" value="F:ATP binding"/>
    <property type="evidence" value="ECO:0007669"/>
    <property type="project" value="UniProtKB-UniRule"/>
</dbReference>
<evidence type="ECO:0000256" key="2">
    <source>
        <dbReference type="ARBA" id="ARBA00022741"/>
    </source>
</evidence>
<evidence type="ECO:0000256" key="1">
    <source>
        <dbReference type="ARBA" id="ARBA00012513"/>
    </source>
</evidence>
<dbReference type="Gene3D" id="1.10.510.10">
    <property type="entry name" value="Transferase(Phosphotransferase) domain 1"/>
    <property type="match status" value="1"/>
</dbReference>
<dbReference type="OrthoDB" id="1738954at2759"/>
<sequence length="72" mass="8323">MKETSHLFSKYQLEYIQKIGEGAFGKVYKAFDQTTKKVVAVKVLNTDEEQELLSSLNHNHIVKHIRGQLSKF</sequence>
<evidence type="ECO:0000313" key="6">
    <source>
        <dbReference type="EMBL" id="CAK65636.1"/>
    </source>
</evidence>